<evidence type="ECO:0000256" key="1">
    <source>
        <dbReference type="ARBA" id="ARBA00007228"/>
    </source>
</evidence>
<dbReference type="InterPro" id="IPR029064">
    <property type="entry name" value="Ribosomal_eL30-like_sf"/>
</dbReference>
<dbReference type="CDD" id="cd18095">
    <property type="entry name" value="SpoU-like_rRNA-MTase"/>
    <property type="match status" value="1"/>
</dbReference>
<reference evidence="7 8" key="1">
    <citation type="submission" date="2018-12" db="EMBL/GenBank/DDBJ databases">
        <authorList>
            <person name="Lunina O.N."/>
            <person name="Grouzdev D.S."/>
            <person name="Gorlenko V.M."/>
            <person name="Savvichev A.S."/>
        </authorList>
    </citation>
    <scope>NUCLEOTIDE SEQUENCE [LARGE SCALE GENOMIC DNA]</scope>
    <source>
        <strain evidence="7 8">BrKhr-17</strain>
    </source>
</reference>
<dbReference type="Proteomes" id="UP000489351">
    <property type="component" value="Unassembled WGS sequence"/>
</dbReference>
<gene>
    <name evidence="7" type="ORF">EKD02_08905</name>
    <name evidence="5" type="ORF">FP507_01925</name>
    <name evidence="6" type="ORF">GJ685_06910</name>
</gene>
<keyword evidence="10" id="KW-1185">Reference proteome</keyword>
<dbReference type="EMBL" id="VMRG01000001">
    <property type="protein sequence ID" value="KAA6231997.1"/>
    <property type="molecule type" value="Genomic_DNA"/>
</dbReference>
<evidence type="ECO:0000259" key="4">
    <source>
        <dbReference type="SMART" id="SM00967"/>
    </source>
</evidence>
<proteinExistence type="inferred from homology"/>
<dbReference type="GO" id="GO:0006396">
    <property type="term" value="P:RNA processing"/>
    <property type="evidence" value="ECO:0007669"/>
    <property type="project" value="InterPro"/>
</dbReference>
<evidence type="ECO:0000256" key="3">
    <source>
        <dbReference type="ARBA" id="ARBA00022679"/>
    </source>
</evidence>
<sequence length="250" mass="27163">MFRLQRKKYRDQEEMFLGEGLRTVRELLLHLPGPDSLVALFLSPDAEALLPEAEAYRGKVFSVDSADFLRLTGTESPQGVVGAFRQPRFSPVDELPVTGEGRMVVALDGVQDPGNAGTILRTAAWFGADALFSGPGTVDLYNPKTVRSSAGSLFSLPHYSVDSLTDELERLKQNGYGVLCSSLEGRDFREFTDWPERKVLVVGNEANGISSGVLSLADRLVLIPHGRGGVRVESLNASVSAAVLLDRLML</sequence>
<keyword evidence="2 7" id="KW-0489">Methyltransferase</keyword>
<evidence type="ECO:0000313" key="7">
    <source>
        <dbReference type="EMBL" id="RTY35947.1"/>
    </source>
</evidence>
<accession>A0A432ASK3</accession>
<dbReference type="InterPro" id="IPR013123">
    <property type="entry name" value="SpoU_subst-bd"/>
</dbReference>
<evidence type="ECO:0000313" key="8">
    <source>
        <dbReference type="Proteomes" id="UP000279908"/>
    </source>
</evidence>
<dbReference type="InterPro" id="IPR029028">
    <property type="entry name" value="Alpha/beta_knot_MTases"/>
</dbReference>
<evidence type="ECO:0000313" key="6">
    <source>
        <dbReference type="EMBL" id="MWV54795.1"/>
    </source>
</evidence>
<dbReference type="Gene3D" id="3.30.1330.30">
    <property type="match status" value="1"/>
</dbReference>
<dbReference type="AlphaFoldDB" id="A0A432ASK3"/>
<dbReference type="InterPro" id="IPR053888">
    <property type="entry name" value="MRM3-like_sub_bind"/>
</dbReference>
<dbReference type="EMBL" id="RXYK01000017">
    <property type="protein sequence ID" value="RTY35947.1"/>
    <property type="molecule type" value="Genomic_DNA"/>
</dbReference>
<dbReference type="InterPro" id="IPR001537">
    <property type="entry name" value="SpoU_MeTrfase"/>
</dbReference>
<dbReference type="GO" id="GO:0032259">
    <property type="term" value="P:methylation"/>
    <property type="evidence" value="ECO:0007669"/>
    <property type="project" value="UniProtKB-KW"/>
</dbReference>
<keyword evidence="3 7" id="KW-0808">Transferase</keyword>
<evidence type="ECO:0000313" key="5">
    <source>
        <dbReference type="EMBL" id="KAA6231997.1"/>
    </source>
</evidence>
<dbReference type="InterPro" id="IPR051259">
    <property type="entry name" value="rRNA_Methyltransferase"/>
</dbReference>
<dbReference type="Gene3D" id="3.40.1280.10">
    <property type="match status" value="1"/>
</dbReference>
<feature type="domain" description="RNA 2-O ribose methyltransferase substrate binding" evidence="4">
    <location>
        <begin position="17"/>
        <end position="90"/>
    </location>
</feature>
<dbReference type="GO" id="GO:0008173">
    <property type="term" value="F:RNA methyltransferase activity"/>
    <property type="evidence" value="ECO:0007669"/>
    <property type="project" value="InterPro"/>
</dbReference>
<comment type="similarity">
    <text evidence="1">Belongs to the class IV-like SAM-binding methyltransferase superfamily. RNA methyltransferase TrmH family.</text>
</comment>
<reference evidence="5 9" key="2">
    <citation type="submission" date="2019-07" db="EMBL/GenBank/DDBJ databases">
        <title>Draft genome Sequence of Chlorobium phaeovibrioides sp. strain PhvTcv-s14, from the Phylum Chlorobi.</title>
        <authorList>
            <person name="Babenko V."/>
            <person name="Boldyreva D."/>
            <person name="Kanygina A."/>
            <person name="Selezneva O."/>
            <person name="Akopiyan T."/>
            <person name="Lunina O."/>
        </authorList>
    </citation>
    <scope>NUCLEOTIDE SEQUENCE [LARGE SCALE GENOMIC DNA]</scope>
    <source>
        <strain evidence="5 9">GrTcv12</strain>
    </source>
</reference>
<evidence type="ECO:0000313" key="10">
    <source>
        <dbReference type="Proteomes" id="UP000489351"/>
    </source>
</evidence>
<reference evidence="6 10" key="3">
    <citation type="submission" date="2019-11" db="EMBL/GenBank/DDBJ databases">
        <title>Green- and brown-colored morphotypes of Chlorobia in the stratified aquatic ecosystems of Kandalaksha Gulf (White Sea): A model for study of the accessory genome evolution.</title>
        <authorList>
            <person name="Grouzdev D.S."/>
        </authorList>
    </citation>
    <scope>NUCLEOTIDE SEQUENCE [LARGE SCALE GENOMIC DNA]</scope>
    <source>
        <strain evidence="6 10">ZM</strain>
    </source>
</reference>
<dbReference type="SUPFAM" id="SSF55315">
    <property type="entry name" value="L30e-like"/>
    <property type="match status" value="1"/>
</dbReference>
<dbReference type="Proteomes" id="UP000327458">
    <property type="component" value="Unassembled WGS sequence"/>
</dbReference>
<dbReference type="InterPro" id="IPR029026">
    <property type="entry name" value="tRNA_m1G_MTases_N"/>
</dbReference>
<dbReference type="RefSeq" id="WP_126341776.1">
    <property type="nucleotide sequence ID" value="NZ_CP041698.1"/>
</dbReference>
<dbReference type="PANTHER" id="PTHR43191">
    <property type="entry name" value="RRNA METHYLTRANSFERASE 3"/>
    <property type="match status" value="1"/>
</dbReference>
<dbReference type="Pfam" id="PF22435">
    <property type="entry name" value="MRM3-like_sub_bind"/>
    <property type="match status" value="1"/>
</dbReference>
<dbReference type="Pfam" id="PF00588">
    <property type="entry name" value="SpoU_methylase"/>
    <property type="match status" value="1"/>
</dbReference>
<evidence type="ECO:0000256" key="2">
    <source>
        <dbReference type="ARBA" id="ARBA00022603"/>
    </source>
</evidence>
<dbReference type="PANTHER" id="PTHR43191:SF2">
    <property type="entry name" value="RRNA METHYLTRANSFERASE 3, MITOCHONDRIAL"/>
    <property type="match status" value="1"/>
</dbReference>
<dbReference type="SMART" id="SM00967">
    <property type="entry name" value="SpoU_sub_bind"/>
    <property type="match status" value="1"/>
</dbReference>
<comment type="caution">
    <text evidence="7">The sequence shown here is derived from an EMBL/GenBank/DDBJ whole genome shotgun (WGS) entry which is preliminary data.</text>
</comment>
<dbReference type="EMBL" id="WUBZ01000021">
    <property type="protein sequence ID" value="MWV54795.1"/>
    <property type="molecule type" value="Genomic_DNA"/>
</dbReference>
<dbReference type="GO" id="GO:0003723">
    <property type="term" value="F:RNA binding"/>
    <property type="evidence" value="ECO:0007669"/>
    <property type="project" value="InterPro"/>
</dbReference>
<protein>
    <submittedName>
        <fullName evidence="7">RNA methyltransferase</fullName>
    </submittedName>
</protein>
<dbReference type="Proteomes" id="UP000279908">
    <property type="component" value="Unassembled WGS sequence"/>
</dbReference>
<dbReference type="SUPFAM" id="SSF75217">
    <property type="entry name" value="alpha/beta knot"/>
    <property type="match status" value="1"/>
</dbReference>
<organism evidence="7 8">
    <name type="scientific">Chlorobium phaeovibrioides</name>
    <dbReference type="NCBI Taxonomy" id="1094"/>
    <lineage>
        <taxon>Bacteria</taxon>
        <taxon>Pseudomonadati</taxon>
        <taxon>Chlorobiota</taxon>
        <taxon>Chlorobiia</taxon>
        <taxon>Chlorobiales</taxon>
        <taxon>Chlorobiaceae</taxon>
        <taxon>Chlorobium/Pelodictyon group</taxon>
        <taxon>Chlorobium</taxon>
    </lineage>
</organism>
<name>A0A432ASK3_CHLPH</name>
<dbReference type="GO" id="GO:0005737">
    <property type="term" value="C:cytoplasm"/>
    <property type="evidence" value="ECO:0007669"/>
    <property type="project" value="UniProtKB-ARBA"/>
</dbReference>
<evidence type="ECO:0000313" key="9">
    <source>
        <dbReference type="Proteomes" id="UP000327458"/>
    </source>
</evidence>